<evidence type="ECO:0000313" key="2">
    <source>
        <dbReference type="EMBL" id="HGU47052.1"/>
    </source>
</evidence>
<dbReference type="AlphaFoldDB" id="A0A7C4W9W1"/>
<evidence type="ECO:0000313" key="1">
    <source>
        <dbReference type="EMBL" id="HGQ54903.1"/>
    </source>
</evidence>
<dbReference type="EMBL" id="DSZH01000029">
    <property type="protein sequence ID" value="HGU47052.1"/>
    <property type="molecule type" value="Genomic_DNA"/>
</dbReference>
<dbReference type="InterPro" id="IPR021228">
    <property type="entry name" value="BrxD"/>
</dbReference>
<reference evidence="2" key="1">
    <citation type="journal article" date="2020" name="mSystems">
        <title>Genome- and Community-Level Interaction Insights into Carbon Utilization and Element Cycling Functions of Hydrothermarchaeota in Hydrothermal Sediment.</title>
        <authorList>
            <person name="Zhou Z."/>
            <person name="Liu Y."/>
            <person name="Xu W."/>
            <person name="Pan J."/>
            <person name="Luo Z.H."/>
            <person name="Li M."/>
        </authorList>
    </citation>
    <scope>NUCLEOTIDE SEQUENCE [LARGE SCALE GENOMIC DNA]</scope>
    <source>
        <strain evidence="2">SpSt-594</strain>
        <strain evidence="1">SpSt-655</strain>
    </source>
</reference>
<protein>
    <recommendedName>
        <fullName evidence="3">BREX system ATP-binding protein BrxD</fullName>
    </recommendedName>
</protein>
<evidence type="ECO:0008006" key="3">
    <source>
        <dbReference type="Google" id="ProtNLM"/>
    </source>
</evidence>
<organism evidence="2">
    <name type="scientific">candidate division WOR-3 bacterium</name>
    <dbReference type="NCBI Taxonomy" id="2052148"/>
    <lineage>
        <taxon>Bacteria</taxon>
        <taxon>Bacteria division WOR-3</taxon>
    </lineage>
</organism>
<proteinExistence type="predicted"/>
<gene>
    <name evidence="2" type="ORF">ENT60_00615</name>
    <name evidence="1" type="ORF">ENU28_00385</name>
</gene>
<comment type="caution">
    <text evidence="2">The sequence shown here is derived from an EMBL/GenBank/DDBJ whole genome shotgun (WGS) entry which is preliminary data.</text>
</comment>
<name>A0A7C4W9W1_UNCW3</name>
<dbReference type="Pfam" id="PF10923">
    <property type="entry name" value="BrxC_BrxD"/>
    <property type="match status" value="1"/>
</dbReference>
<accession>A0A7C4W9W1</accession>
<dbReference type="InterPro" id="IPR027417">
    <property type="entry name" value="P-loop_NTPase"/>
</dbReference>
<dbReference type="EMBL" id="DTBX01000014">
    <property type="protein sequence ID" value="HGQ54903.1"/>
    <property type="molecule type" value="Genomic_DNA"/>
</dbReference>
<dbReference type="SUPFAM" id="SSF52540">
    <property type="entry name" value="P-loop containing nucleoside triphosphate hydrolases"/>
    <property type="match status" value="1"/>
</dbReference>
<sequence>MINKELAKAIVHKLGSYGTPPEFGLEYYTVGLEKYLEVIEEEYFKDYLKLKLSSFKLIVGNYGGGKTHFLYCLRKKAMENNYLTSYVSLSPVECPFDKLELVYKVIALNLMAPKISEEISFDTFYYERGIDNVIKLWYQKIKEQVSKKEDFYSYLEGLSGIESISYLNALRGSFEALIREDYESFENLIQYLKGEEITKDIRGKYRISERLDKSTAFRFIRSLAQWGHLIGYNGLILFFDEAERGLSISSSRDKRRALDNLRQIIDECGNARLPGVMFFYAVTDENLILEGSGGVYEALKQRLRSTFTATNPTGVKINLETIEKKPEEFLYELGLKLAHLFEIAYDTTFNEKILKATIDVLSKACLTTFALDISFRRLFVLGIIEAFFRLKERNFKSALTAKEAEEILKTSLKKIEEEKESEIESEEF</sequence>